<evidence type="ECO:0000313" key="2">
    <source>
        <dbReference type="Proteomes" id="UP000038045"/>
    </source>
</evidence>
<keyword evidence="2" id="KW-1185">Reference proteome</keyword>
<name>A0A0N4ZL33_PARTI</name>
<dbReference type="Proteomes" id="UP000038045">
    <property type="component" value="Unplaced"/>
</dbReference>
<dbReference type="WBParaSite" id="PTRK_0000883775.1">
    <property type="protein sequence ID" value="PTRK_0000883775.1"/>
    <property type="gene ID" value="PTRK_0000883775"/>
</dbReference>
<reference evidence="3" key="1">
    <citation type="submission" date="2017-02" db="UniProtKB">
        <authorList>
            <consortium name="WormBaseParasite"/>
        </authorList>
    </citation>
    <scope>IDENTIFICATION</scope>
</reference>
<accession>A0A0N4ZL33</accession>
<evidence type="ECO:0000256" key="1">
    <source>
        <dbReference type="SAM" id="SignalP"/>
    </source>
</evidence>
<dbReference type="AlphaFoldDB" id="A0A0N4ZL33"/>
<evidence type="ECO:0000313" key="3">
    <source>
        <dbReference type="WBParaSite" id="PTRK_0000883775.1"/>
    </source>
</evidence>
<organism evidence="2 3">
    <name type="scientific">Parastrongyloides trichosuri</name>
    <name type="common">Possum-specific nematode worm</name>
    <dbReference type="NCBI Taxonomy" id="131310"/>
    <lineage>
        <taxon>Eukaryota</taxon>
        <taxon>Metazoa</taxon>
        <taxon>Ecdysozoa</taxon>
        <taxon>Nematoda</taxon>
        <taxon>Chromadorea</taxon>
        <taxon>Rhabditida</taxon>
        <taxon>Tylenchina</taxon>
        <taxon>Panagrolaimomorpha</taxon>
        <taxon>Strongyloidoidea</taxon>
        <taxon>Strongyloididae</taxon>
        <taxon>Parastrongyloides</taxon>
    </lineage>
</organism>
<feature type="chain" id="PRO_5005891883" evidence="1">
    <location>
        <begin position="21"/>
        <end position="144"/>
    </location>
</feature>
<keyword evidence="1" id="KW-0732">Signal</keyword>
<protein>
    <submittedName>
        <fullName evidence="3">Lipocalin-like domain-containing protein</fullName>
    </submittedName>
</protein>
<proteinExistence type="predicted"/>
<feature type="signal peptide" evidence="1">
    <location>
        <begin position="1"/>
        <end position="20"/>
    </location>
</feature>
<sequence length="144" mass="16591">MNLRISILMLFMCLASLCYGQNLDTVYFDADWKTTIKANASFYRIGKLVEESKKYEVTDFYMSGKIQMTGTFSSMSSEIKDGIFTWYKDDKKKSQIIYEQGKVRSKTHFLDDGSPDTTVRIFGSNPGEEMPEYPGGINKLYKYI</sequence>